<dbReference type="SUPFAM" id="SSF53474">
    <property type="entry name" value="alpha/beta-Hydrolases"/>
    <property type="match status" value="1"/>
</dbReference>
<proteinExistence type="predicted"/>
<dbReference type="InterPro" id="IPR050266">
    <property type="entry name" value="AB_hydrolase_sf"/>
</dbReference>
<feature type="domain" description="AB hydrolase-1" evidence="1">
    <location>
        <begin position="98"/>
        <end position="241"/>
    </location>
</feature>
<keyword evidence="3" id="KW-1185">Reference proteome</keyword>
<dbReference type="InterPro" id="IPR000073">
    <property type="entry name" value="AB_hydrolase_1"/>
</dbReference>
<evidence type="ECO:0000313" key="3">
    <source>
        <dbReference type="Proteomes" id="UP001267878"/>
    </source>
</evidence>
<evidence type="ECO:0000313" key="2">
    <source>
        <dbReference type="EMBL" id="MDR7097815.1"/>
    </source>
</evidence>
<dbReference type="Proteomes" id="UP001267878">
    <property type="component" value="Unassembled WGS sequence"/>
</dbReference>
<dbReference type="RefSeq" id="WP_310051014.1">
    <property type="nucleotide sequence ID" value="NZ_JAVDVW010000001.1"/>
</dbReference>
<dbReference type="EMBL" id="JAVDVW010000001">
    <property type="protein sequence ID" value="MDR7097815.1"/>
    <property type="molecule type" value="Genomic_DNA"/>
</dbReference>
<dbReference type="PANTHER" id="PTHR43798">
    <property type="entry name" value="MONOACYLGLYCEROL LIPASE"/>
    <property type="match status" value="1"/>
</dbReference>
<organism evidence="2 3">
    <name type="scientific">Agrilutibacter niabensis</name>
    <dbReference type="NCBI Taxonomy" id="380628"/>
    <lineage>
        <taxon>Bacteria</taxon>
        <taxon>Pseudomonadati</taxon>
        <taxon>Pseudomonadota</taxon>
        <taxon>Gammaproteobacteria</taxon>
        <taxon>Lysobacterales</taxon>
        <taxon>Lysobacteraceae</taxon>
        <taxon>Agrilutibacter</taxon>
    </lineage>
</organism>
<dbReference type="Pfam" id="PF00561">
    <property type="entry name" value="Abhydrolase_1"/>
    <property type="match status" value="1"/>
</dbReference>
<protein>
    <submittedName>
        <fullName evidence="2">Pimeloyl-ACP methyl ester carboxylesterase</fullName>
    </submittedName>
</protein>
<sequence>MTDQIVENERIRFVAPTEERKIPWLARGWHVQAMRVVFRVLCAFAPAIAARLVDRLWFTPPKGTVRPDAQEFLRNADEALSFKVNGRALSAWSWGQGPVVILMHGWGGSAGQFRSFVEPLVRAGFRAVAFDAPAHGASDAARSGDSRATFFEFSHALQEVDRALGPSVGLIAHSGGCTAASLAVRDGWCAPQRMVFIAPFVLPNAYMAPFGRALAISPAVMAEFRARAQNRLGRPLSDFDMHGVAPIACKSPLLLVHDRGDYEVPISDSFDLSVAWRRSIFMETTGLGHRRILHDGAVVDRTVAFFTDPLPVEVPL</sequence>
<accession>A0ABU1VKF9</accession>
<dbReference type="PANTHER" id="PTHR43798:SF33">
    <property type="entry name" value="HYDROLASE, PUTATIVE (AFU_ORTHOLOGUE AFUA_2G14860)-RELATED"/>
    <property type="match status" value="1"/>
</dbReference>
<gene>
    <name evidence="2" type="ORF">J2X04_000162</name>
</gene>
<name>A0ABU1VKF9_9GAMM</name>
<reference evidence="2 3" key="1">
    <citation type="submission" date="2023-07" db="EMBL/GenBank/DDBJ databases">
        <title>Sorghum-associated microbial communities from plants grown in Nebraska, USA.</title>
        <authorList>
            <person name="Schachtman D."/>
        </authorList>
    </citation>
    <scope>NUCLEOTIDE SEQUENCE [LARGE SCALE GENOMIC DNA]</scope>
    <source>
        <strain evidence="2 3">BE187</strain>
    </source>
</reference>
<dbReference type="InterPro" id="IPR029058">
    <property type="entry name" value="AB_hydrolase_fold"/>
</dbReference>
<evidence type="ECO:0000259" key="1">
    <source>
        <dbReference type="Pfam" id="PF00561"/>
    </source>
</evidence>
<dbReference type="Gene3D" id="3.40.50.1820">
    <property type="entry name" value="alpha/beta hydrolase"/>
    <property type="match status" value="1"/>
</dbReference>
<comment type="caution">
    <text evidence="2">The sequence shown here is derived from an EMBL/GenBank/DDBJ whole genome shotgun (WGS) entry which is preliminary data.</text>
</comment>